<evidence type="ECO:0000313" key="3">
    <source>
        <dbReference type="Proteomes" id="UP000295075"/>
    </source>
</evidence>
<dbReference type="EMBL" id="SMKA01000158">
    <property type="protein sequence ID" value="TDC23683.1"/>
    <property type="molecule type" value="Genomic_DNA"/>
</dbReference>
<dbReference type="AlphaFoldDB" id="A0A4R4PNQ5"/>
<dbReference type="Gene3D" id="1.10.260.40">
    <property type="entry name" value="lambda repressor-like DNA-binding domains"/>
    <property type="match status" value="1"/>
</dbReference>
<organism evidence="2 3">
    <name type="scientific">Kribbella albertanoniae</name>
    <dbReference type="NCBI Taxonomy" id="1266829"/>
    <lineage>
        <taxon>Bacteria</taxon>
        <taxon>Bacillati</taxon>
        <taxon>Actinomycetota</taxon>
        <taxon>Actinomycetes</taxon>
        <taxon>Propionibacteriales</taxon>
        <taxon>Kribbellaceae</taxon>
        <taxon>Kribbella</taxon>
    </lineage>
</organism>
<dbReference type="InterPro" id="IPR011990">
    <property type="entry name" value="TPR-like_helical_dom_sf"/>
</dbReference>
<reference evidence="2 3" key="1">
    <citation type="submission" date="2019-03" db="EMBL/GenBank/DDBJ databases">
        <title>Draft genome sequences of novel Actinobacteria.</title>
        <authorList>
            <person name="Sahin N."/>
            <person name="Ay H."/>
            <person name="Saygin H."/>
        </authorList>
    </citation>
    <scope>NUCLEOTIDE SEQUENCE [LARGE SCALE GENOMIC DNA]</scope>
    <source>
        <strain evidence="2 3">JCM 30547</strain>
    </source>
</reference>
<proteinExistence type="predicted"/>
<accession>A0A4R4PNQ5</accession>
<feature type="domain" description="HTH cro/C1-type" evidence="1">
    <location>
        <begin position="23"/>
        <end position="65"/>
    </location>
</feature>
<dbReference type="Pfam" id="PF13560">
    <property type="entry name" value="HTH_31"/>
    <property type="match status" value="1"/>
</dbReference>
<dbReference type="SUPFAM" id="SSF48452">
    <property type="entry name" value="TPR-like"/>
    <property type="match status" value="1"/>
</dbReference>
<protein>
    <submittedName>
        <fullName evidence="2">XRE family transcriptional regulator</fullName>
    </submittedName>
</protein>
<dbReference type="OrthoDB" id="5184419at2"/>
<dbReference type="Gene3D" id="1.25.40.10">
    <property type="entry name" value="Tetratricopeptide repeat domain"/>
    <property type="match status" value="1"/>
</dbReference>
<dbReference type="InterPro" id="IPR010982">
    <property type="entry name" value="Lambda_DNA-bd_dom_sf"/>
</dbReference>
<sequence length="412" mass="43777">MTETRTETETRAAPGGAAFGPQLRQCRQAAGLSLRQLAGRVGYDHSYLSQVERGQRPGSADLARRCDGELGTGGRLAEAWTPTKARTGTSAGRPDSLDTAWQQLASAFPSAFRTAPSAVLSEGPVALPCLPAAWRLPALVSELSAPQTGNRAAHEARQVELSLSIAETLTACGRAGEARRWWWAARQLADALGEPGLRSLARSREATSGLSEGCAPVQLLELADEALALALQEPRHPGPVLRARAARARVLAELGRVVEAHELLPEVLSHANELPSASTGGPAPYEVHVVEGSVCASLGYWTAGCLMFARALELCPDERLEERALLELGMAECFAGGGQGAAALATALRVLIELPDEWHTTYLYAAAERVLIGVRRCAPALTGLHDLELLVARRGRVGRTVGSESSWGRSRE</sequence>
<keyword evidence="3" id="KW-1185">Reference proteome</keyword>
<dbReference type="GO" id="GO:0003677">
    <property type="term" value="F:DNA binding"/>
    <property type="evidence" value="ECO:0007669"/>
    <property type="project" value="InterPro"/>
</dbReference>
<dbReference type="CDD" id="cd00093">
    <property type="entry name" value="HTH_XRE"/>
    <property type="match status" value="1"/>
</dbReference>
<dbReference type="InterPro" id="IPR001387">
    <property type="entry name" value="Cro/C1-type_HTH"/>
</dbReference>
<dbReference type="PROSITE" id="PS50943">
    <property type="entry name" value="HTH_CROC1"/>
    <property type="match status" value="1"/>
</dbReference>
<evidence type="ECO:0000259" key="1">
    <source>
        <dbReference type="PROSITE" id="PS50943"/>
    </source>
</evidence>
<name>A0A4R4PNQ5_9ACTN</name>
<dbReference type="Proteomes" id="UP000295075">
    <property type="component" value="Unassembled WGS sequence"/>
</dbReference>
<comment type="caution">
    <text evidence="2">The sequence shown here is derived from an EMBL/GenBank/DDBJ whole genome shotgun (WGS) entry which is preliminary data.</text>
</comment>
<dbReference type="SMART" id="SM00530">
    <property type="entry name" value="HTH_XRE"/>
    <property type="match status" value="1"/>
</dbReference>
<gene>
    <name evidence="2" type="ORF">E1261_27870</name>
</gene>
<evidence type="ECO:0000313" key="2">
    <source>
        <dbReference type="EMBL" id="TDC23683.1"/>
    </source>
</evidence>
<dbReference type="SUPFAM" id="SSF47413">
    <property type="entry name" value="lambda repressor-like DNA-binding domains"/>
    <property type="match status" value="1"/>
</dbReference>
<dbReference type="RefSeq" id="WP_132411613.1">
    <property type="nucleotide sequence ID" value="NZ_SMKA01000158.1"/>
</dbReference>